<proteinExistence type="predicted"/>
<gene>
    <name evidence="1" type="ORF">EHUX00137_LOCUS175</name>
</gene>
<dbReference type="AlphaFoldDB" id="A0A7S3VVP1"/>
<name>A0A7S3VVP1_EMIHU</name>
<dbReference type="InterPro" id="IPR046733">
    <property type="entry name" value="DUF6625"/>
</dbReference>
<dbReference type="Pfam" id="PF20330">
    <property type="entry name" value="DUF6625"/>
    <property type="match status" value="1"/>
</dbReference>
<dbReference type="EMBL" id="HBIR01000240">
    <property type="protein sequence ID" value="CAE0520199.1"/>
    <property type="molecule type" value="Transcribed_RNA"/>
</dbReference>
<evidence type="ECO:0000313" key="1">
    <source>
        <dbReference type="EMBL" id="CAE0520199.1"/>
    </source>
</evidence>
<sequence>MASPRHCRSGSASTAILVGRWGGASWPSTTLLFLRTLASNACVHFFLLSDLPPPAPAALLPVNIRVRNVSIGSLYEMHQRAVGLSLPGGSAALESQARRSSGKSFLAGRDISSTKLNDLKPMWGEVFGELLAGYSFWGYLQDDVLLGNLTAPHAIADPAQLAVSDVVSPYPAPYNTSGVFMLWRNTPAVNTLWRRSSDASRVLSDASYLVFDEWWGASRDNMAAVVAREAAAGRLRLRLGAAGWFGQDYNSQPNTLVCWWRGRVFSSPRFGATRTNMPCHGGDFGPRSQEWSLYHAARLKTRRAVAKLRLGPYAAGLHDAGEFSLGPDGLLLPAPGRAPGSVLLLSGGAATHANATVAADYVQRLDVCDNLAEHPRIALALGIRGADGHGWCWRQRTRRKERCARNLAAQALCVSMCGVCPPARFGDTAVIPLTDAHHAALRLQTAAIAELPRPTWKSRWLRAWRVLVGSEPAADSTEPDDLTDDWQWWHAAGVPHARGRLHAELRWLLDRSPRFTVEA</sequence>
<organism evidence="1">
    <name type="scientific">Emiliania huxleyi</name>
    <name type="common">Coccolithophore</name>
    <name type="synonym">Pontosphaera huxleyi</name>
    <dbReference type="NCBI Taxonomy" id="2903"/>
    <lineage>
        <taxon>Eukaryota</taxon>
        <taxon>Haptista</taxon>
        <taxon>Haptophyta</taxon>
        <taxon>Prymnesiophyceae</taxon>
        <taxon>Isochrysidales</taxon>
        <taxon>Noelaerhabdaceae</taxon>
        <taxon>Emiliania</taxon>
    </lineage>
</organism>
<accession>A0A7S3VVP1</accession>
<reference evidence="1" key="1">
    <citation type="submission" date="2021-01" db="EMBL/GenBank/DDBJ databases">
        <authorList>
            <person name="Corre E."/>
            <person name="Pelletier E."/>
            <person name="Niang G."/>
            <person name="Scheremetjew M."/>
            <person name="Finn R."/>
            <person name="Kale V."/>
            <person name="Holt S."/>
            <person name="Cochrane G."/>
            <person name="Meng A."/>
            <person name="Brown T."/>
            <person name="Cohen L."/>
        </authorList>
    </citation>
    <scope>NUCLEOTIDE SEQUENCE</scope>
    <source>
        <strain evidence="1">379</strain>
    </source>
</reference>
<protein>
    <submittedName>
        <fullName evidence="1">Uncharacterized protein</fullName>
    </submittedName>
</protein>